<feature type="domain" description="MotA/TolQ/ExbB proton channel" evidence="10">
    <location>
        <begin position="100"/>
        <end position="218"/>
    </location>
</feature>
<name>A0AA41R292_9BACT</name>
<evidence type="ECO:0000256" key="5">
    <source>
        <dbReference type="ARBA" id="ARBA00022692"/>
    </source>
</evidence>
<keyword evidence="5 9" id="KW-0812">Transmembrane</keyword>
<evidence type="ECO:0000256" key="6">
    <source>
        <dbReference type="ARBA" id="ARBA00022779"/>
    </source>
</evidence>
<dbReference type="PROSITE" id="PS01307">
    <property type="entry name" value="MOTA"/>
    <property type="match status" value="1"/>
</dbReference>
<dbReference type="PANTHER" id="PTHR30433">
    <property type="entry name" value="CHEMOTAXIS PROTEIN MOTA"/>
    <property type="match status" value="1"/>
</dbReference>
<evidence type="ECO:0000256" key="4">
    <source>
        <dbReference type="ARBA" id="ARBA00022475"/>
    </source>
</evidence>
<dbReference type="GO" id="GO:0071978">
    <property type="term" value="P:bacterial-type flagellum-dependent swarming motility"/>
    <property type="evidence" value="ECO:0007669"/>
    <property type="project" value="InterPro"/>
</dbReference>
<dbReference type="PANTHER" id="PTHR30433:SF2">
    <property type="entry name" value="MOTILITY PROTEIN A"/>
    <property type="match status" value="1"/>
</dbReference>
<dbReference type="Proteomes" id="UP001165427">
    <property type="component" value="Unassembled WGS sequence"/>
</dbReference>
<protein>
    <submittedName>
        <fullName evidence="11">MotA/TolQ/ExbB proton channel family protein</fullName>
    </submittedName>
</protein>
<dbReference type="EMBL" id="JALJRB010000012">
    <property type="protein sequence ID" value="MCJ8501304.1"/>
    <property type="molecule type" value="Genomic_DNA"/>
</dbReference>
<evidence type="ECO:0000313" key="11">
    <source>
        <dbReference type="EMBL" id="MCJ8501304.1"/>
    </source>
</evidence>
<keyword evidence="6" id="KW-0283">Flagellar rotation</keyword>
<feature type="transmembrane region" description="Helical" evidence="9">
    <location>
        <begin position="144"/>
        <end position="169"/>
    </location>
</feature>
<dbReference type="Pfam" id="PF01618">
    <property type="entry name" value="MotA_ExbB"/>
    <property type="match status" value="1"/>
</dbReference>
<evidence type="ECO:0000256" key="8">
    <source>
        <dbReference type="ARBA" id="ARBA00023136"/>
    </source>
</evidence>
<feature type="transmembrane region" description="Helical" evidence="9">
    <location>
        <begin position="28"/>
        <end position="50"/>
    </location>
</feature>
<keyword evidence="4" id="KW-1003">Cell membrane</keyword>
<dbReference type="GO" id="GO:0005886">
    <property type="term" value="C:plasma membrane"/>
    <property type="evidence" value="ECO:0007669"/>
    <property type="project" value="UniProtKB-SubCell"/>
</dbReference>
<sequence>MDLATLLGILVAGGLVVGAILMDGAGAWFINYPSLMIVLGGTMGATLINYPLSDVVSVFKVTKHAFRYRTPNPLTLIPTIVDYAQKARKDGILAFDAKIQEMQDPFMRRGMQMAVDGLEGEAIDEVLSTEILWLEERHRLGADIYTTMGTFAPAVGIMGTIIGLVQMLMQMKDPSAIGAPMAVALLTTFYGTVLANLLFLPIAGKLRVRSKQEILAKQMVLHGILAIQAGDNHRIVAEKLKAFISPSARLSDERGV</sequence>
<evidence type="ECO:0000313" key="12">
    <source>
        <dbReference type="Proteomes" id="UP001165427"/>
    </source>
</evidence>
<evidence type="ECO:0000256" key="2">
    <source>
        <dbReference type="ARBA" id="ARBA00008038"/>
    </source>
</evidence>
<comment type="caution">
    <text evidence="11">The sequence shown here is derived from an EMBL/GenBank/DDBJ whole genome shotgun (WGS) entry which is preliminary data.</text>
</comment>
<keyword evidence="8 9" id="KW-0472">Membrane</keyword>
<comment type="similarity">
    <text evidence="2">Belongs to the MotA family.</text>
</comment>
<organism evidence="11 12">
    <name type="scientific">Desulfatitalea alkaliphila</name>
    <dbReference type="NCBI Taxonomy" id="2929485"/>
    <lineage>
        <taxon>Bacteria</taxon>
        <taxon>Pseudomonadati</taxon>
        <taxon>Thermodesulfobacteriota</taxon>
        <taxon>Desulfobacteria</taxon>
        <taxon>Desulfobacterales</taxon>
        <taxon>Desulfosarcinaceae</taxon>
        <taxon>Desulfatitalea</taxon>
    </lineage>
</organism>
<keyword evidence="3" id="KW-0813">Transport</keyword>
<evidence type="ECO:0000256" key="1">
    <source>
        <dbReference type="ARBA" id="ARBA00004651"/>
    </source>
</evidence>
<feature type="transmembrane region" description="Helical" evidence="9">
    <location>
        <begin position="181"/>
        <end position="203"/>
    </location>
</feature>
<gene>
    <name evidence="11" type="ORF">MRX98_12035</name>
</gene>
<dbReference type="GO" id="GO:0006935">
    <property type="term" value="P:chemotaxis"/>
    <property type="evidence" value="ECO:0007669"/>
    <property type="project" value="InterPro"/>
</dbReference>
<comment type="subcellular location">
    <subcellularLocation>
        <location evidence="1">Cell membrane</location>
        <topology evidence="1">Multi-pass membrane protein</topology>
    </subcellularLocation>
</comment>
<evidence type="ECO:0000256" key="9">
    <source>
        <dbReference type="SAM" id="Phobius"/>
    </source>
</evidence>
<evidence type="ECO:0000256" key="7">
    <source>
        <dbReference type="ARBA" id="ARBA00022989"/>
    </source>
</evidence>
<proteinExistence type="inferred from homology"/>
<dbReference type="InterPro" id="IPR047055">
    <property type="entry name" value="MotA-like"/>
</dbReference>
<keyword evidence="7 9" id="KW-1133">Transmembrane helix</keyword>
<evidence type="ECO:0000259" key="10">
    <source>
        <dbReference type="Pfam" id="PF01618"/>
    </source>
</evidence>
<dbReference type="RefSeq" id="WP_246908476.1">
    <property type="nucleotide sequence ID" value="NZ_JALJRB010000012.1"/>
</dbReference>
<reference evidence="11" key="1">
    <citation type="submission" date="2022-04" db="EMBL/GenBank/DDBJ databases">
        <title>Desulfatitalea alkaliphila sp. nov., a novel anaerobic sulfate-reducing bacterium isolated from terrestrial mud volcano, Taman Peninsula, Russia.</title>
        <authorList>
            <person name="Khomyakova M.A."/>
            <person name="Merkel A.Y."/>
            <person name="Slobodkin A.I."/>
        </authorList>
    </citation>
    <scope>NUCLEOTIDE SEQUENCE</scope>
    <source>
        <strain evidence="11">M08but</strain>
    </source>
</reference>
<accession>A0AA41R292</accession>
<dbReference type="InterPro" id="IPR002898">
    <property type="entry name" value="MotA_ExbB_proton_chnl"/>
</dbReference>
<dbReference type="AlphaFoldDB" id="A0AA41R292"/>
<evidence type="ECO:0000256" key="3">
    <source>
        <dbReference type="ARBA" id="ARBA00022448"/>
    </source>
</evidence>
<dbReference type="InterPro" id="IPR000540">
    <property type="entry name" value="Flag_MotA_CS"/>
</dbReference>
<keyword evidence="12" id="KW-1185">Reference proteome</keyword>